<dbReference type="Gene3D" id="3.30.200.20">
    <property type="entry name" value="Phosphorylase Kinase, domain 1"/>
    <property type="match status" value="1"/>
</dbReference>
<dbReference type="Gene3D" id="3.90.1200.10">
    <property type="match status" value="1"/>
</dbReference>
<sequence length="295" mass="33311">MNLWQQLSEQISLHTQLEFQVNSHAALSGGCINQAYRVSNGVSQYFVKLNERHHLDMFEAEALSLHELSTSNTIRTPHPVCTGQTEDQAYLVLDFLTLTGHTGSAISARILGQQLAAMHRTEASLFGWHRNNNIGSTPQNNQQQSQWIDFWREQRLLPQLHLAKQNGYGRPLSFISDRLLSDFDVLFESYQPVPSMLHGDLWGGNAAALADGTPVIFDPAFYYGDRETDIAMTHLFGGFSHDFYAAYNEAWPLDSGFAVRKTFYNLYHILNHLNLFGSGYLKQAISMAEQVLAEI</sequence>
<dbReference type="PANTHER" id="PTHR12149:SF8">
    <property type="entry name" value="PROTEIN-RIBULOSAMINE 3-KINASE"/>
    <property type="match status" value="1"/>
</dbReference>
<name>A0A3B0XLN6_9ZZZZ</name>
<keyword evidence="1" id="KW-0808">Transferase</keyword>
<organism evidence="1">
    <name type="scientific">hydrothermal vent metagenome</name>
    <dbReference type="NCBI Taxonomy" id="652676"/>
    <lineage>
        <taxon>unclassified sequences</taxon>
        <taxon>metagenomes</taxon>
        <taxon>ecological metagenomes</taxon>
    </lineage>
</organism>
<dbReference type="Pfam" id="PF03881">
    <property type="entry name" value="Fructosamin_kin"/>
    <property type="match status" value="1"/>
</dbReference>
<dbReference type="SUPFAM" id="SSF56112">
    <property type="entry name" value="Protein kinase-like (PK-like)"/>
    <property type="match status" value="1"/>
</dbReference>
<proteinExistence type="predicted"/>
<reference evidence="1" key="1">
    <citation type="submission" date="2018-06" db="EMBL/GenBank/DDBJ databases">
        <authorList>
            <person name="Zhirakovskaya E."/>
        </authorList>
    </citation>
    <scope>NUCLEOTIDE SEQUENCE</scope>
</reference>
<dbReference type="EMBL" id="UOFI01000149">
    <property type="protein sequence ID" value="VAW69228.1"/>
    <property type="molecule type" value="Genomic_DNA"/>
</dbReference>
<gene>
    <name evidence="1" type="ORF">MNBD_GAMMA09-47</name>
</gene>
<evidence type="ECO:0000313" key="1">
    <source>
        <dbReference type="EMBL" id="VAW69228.1"/>
    </source>
</evidence>
<dbReference type="InterPro" id="IPR011009">
    <property type="entry name" value="Kinase-like_dom_sf"/>
</dbReference>
<dbReference type="GO" id="GO:0016301">
    <property type="term" value="F:kinase activity"/>
    <property type="evidence" value="ECO:0007669"/>
    <property type="project" value="UniProtKB-KW"/>
</dbReference>
<dbReference type="AlphaFoldDB" id="A0A3B0XLN6"/>
<dbReference type="PANTHER" id="PTHR12149">
    <property type="entry name" value="FRUCTOSAMINE 3 KINASE-RELATED PROTEIN"/>
    <property type="match status" value="1"/>
</dbReference>
<protein>
    <submittedName>
        <fullName evidence="1">Ribulosamine/erythrulosamine 3-kinase potentially involved in protein deglycation</fullName>
    </submittedName>
</protein>
<dbReference type="InterPro" id="IPR016477">
    <property type="entry name" value="Fructo-/Ketosamine-3-kinase"/>
</dbReference>
<dbReference type="PIRSF" id="PIRSF006221">
    <property type="entry name" value="Ketosamine-3-kinase"/>
    <property type="match status" value="1"/>
</dbReference>
<keyword evidence="1" id="KW-0418">Kinase</keyword>
<accession>A0A3B0XLN6</accession>